<reference evidence="1 2" key="1">
    <citation type="submission" date="2019-02" db="EMBL/GenBank/DDBJ databases">
        <title>Deep-cultivation of Planctomycetes and their phenomic and genomic characterization uncovers novel biology.</title>
        <authorList>
            <person name="Wiegand S."/>
            <person name="Jogler M."/>
            <person name="Boedeker C."/>
            <person name="Pinto D."/>
            <person name="Vollmers J."/>
            <person name="Rivas-Marin E."/>
            <person name="Kohn T."/>
            <person name="Peeters S.H."/>
            <person name="Heuer A."/>
            <person name="Rast P."/>
            <person name="Oberbeckmann S."/>
            <person name="Bunk B."/>
            <person name="Jeske O."/>
            <person name="Meyerdierks A."/>
            <person name="Storesund J.E."/>
            <person name="Kallscheuer N."/>
            <person name="Luecker S."/>
            <person name="Lage O.M."/>
            <person name="Pohl T."/>
            <person name="Merkel B.J."/>
            <person name="Hornburger P."/>
            <person name="Mueller R.-W."/>
            <person name="Bruemmer F."/>
            <person name="Labrenz M."/>
            <person name="Spormann A.M."/>
            <person name="Op den Camp H."/>
            <person name="Overmann J."/>
            <person name="Amann R."/>
            <person name="Jetten M.S.M."/>
            <person name="Mascher T."/>
            <person name="Medema M.H."/>
            <person name="Devos D.P."/>
            <person name="Kaster A.-K."/>
            <person name="Ovreas L."/>
            <person name="Rohde M."/>
            <person name="Galperin M.Y."/>
            <person name="Jogler C."/>
        </authorList>
    </citation>
    <scope>NUCLEOTIDE SEQUENCE [LARGE SCALE GENOMIC DNA]</scope>
    <source>
        <strain evidence="1 2">Pla110</strain>
    </source>
</reference>
<proteinExistence type="predicted"/>
<accession>A0A518CIL7</accession>
<gene>
    <name evidence="1" type="ORF">Pla110_07820</name>
</gene>
<dbReference type="EMBL" id="CP036281">
    <property type="protein sequence ID" value="QDU79078.1"/>
    <property type="molecule type" value="Genomic_DNA"/>
</dbReference>
<organism evidence="1 2">
    <name type="scientific">Polystyrenella longa</name>
    <dbReference type="NCBI Taxonomy" id="2528007"/>
    <lineage>
        <taxon>Bacteria</taxon>
        <taxon>Pseudomonadati</taxon>
        <taxon>Planctomycetota</taxon>
        <taxon>Planctomycetia</taxon>
        <taxon>Planctomycetales</taxon>
        <taxon>Planctomycetaceae</taxon>
        <taxon>Polystyrenella</taxon>
    </lineage>
</organism>
<dbReference type="KEGG" id="plon:Pla110_07820"/>
<dbReference type="AlphaFoldDB" id="A0A518CIL7"/>
<protein>
    <submittedName>
        <fullName evidence="1">Uncharacterized protein</fullName>
    </submittedName>
</protein>
<evidence type="ECO:0000313" key="1">
    <source>
        <dbReference type="EMBL" id="QDU79078.1"/>
    </source>
</evidence>
<dbReference type="Proteomes" id="UP000317178">
    <property type="component" value="Chromosome"/>
</dbReference>
<keyword evidence="2" id="KW-1185">Reference proteome</keyword>
<name>A0A518CIL7_9PLAN</name>
<evidence type="ECO:0000313" key="2">
    <source>
        <dbReference type="Proteomes" id="UP000317178"/>
    </source>
</evidence>
<sequence length="159" mass="18475">MSVGSKLRRHFLFSTSMELRGQRFCGRDVLSMPVAASAKCSLRYIDLENRTPTSTFYSSDLLLFAEGCSINRLAYELLMYRLFSTVTLPGSLVSFSTPRLHNRSRYNYRSPRGTYDHTLVTCNSTLRFPSCGRHQYPQFQFHQVTDTNYRVYVVLQDKR</sequence>